<dbReference type="AlphaFoldDB" id="A0AA39X8U1"/>
<keyword evidence="3" id="KW-1185">Reference proteome</keyword>
<evidence type="ECO:0000313" key="3">
    <source>
        <dbReference type="Proteomes" id="UP001174934"/>
    </source>
</evidence>
<sequence length="177" mass="20398">MWYWPRYSICFMPLALISASVPYRRPPFHTKSRIEYTSLSGQAVTWKTLLNFIILRSIGQLSTHNQARTGDGWCKKLYDYLLYRRLLLSTQSLPLHFARWLDVQWSAILYLMWTMCSPEAPACQPTRVLQVDQLLRALCPIVVQALVRIALKRHPETSLRTSATIPKGVGAGLRAFF</sequence>
<gene>
    <name evidence="2" type="ORF">B0T17DRAFT_168702</name>
</gene>
<feature type="chain" id="PRO_5041468000" evidence="1">
    <location>
        <begin position="20"/>
        <end position="177"/>
    </location>
</feature>
<dbReference type="EMBL" id="JAULSR010000002">
    <property type="protein sequence ID" value="KAK0628860.1"/>
    <property type="molecule type" value="Genomic_DNA"/>
</dbReference>
<proteinExistence type="predicted"/>
<comment type="caution">
    <text evidence="2">The sequence shown here is derived from an EMBL/GenBank/DDBJ whole genome shotgun (WGS) entry which is preliminary data.</text>
</comment>
<evidence type="ECO:0000313" key="2">
    <source>
        <dbReference type="EMBL" id="KAK0628860.1"/>
    </source>
</evidence>
<organism evidence="2 3">
    <name type="scientific">Bombardia bombarda</name>
    <dbReference type="NCBI Taxonomy" id="252184"/>
    <lineage>
        <taxon>Eukaryota</taxon>
        <taxon>Fungi</taxon>
        <taxon>Dikarya</taxon>
        <taxon>Ascomycota</taxon>
        <taxon>Pezizomycotina</taxon>
        <taxon>Sordariomycetes</taxon>
        <taxon>Sordariomycetidae</taxon>
        <taxon>Sordariales</taxon>
        <taxon>Lasiosphaeriaceae</taxon>
        <taxon>Bombardia</taxon>
    </lineage>
</organism>
<name>A0AA39X8U1_9PEZI</name>
<dbReference type="Proteomes" id="UP001174934">
    <property type="component" value="Unassembled WGS sequence"/>
</dbReference>
<reference evidence="2" key="1">
    <citation type="submission" date="2023-06" db="EMBL/GenBank/DDBJ databases">
        <title>Genome-scale phylogeny and comparative genomics of the fungal order Sordariales.</title>
        <authorList>
            <consortium name="Lawrence Berkeley National Laboratory"/>
            <person name="Hensen N."/>
            <person name="Bonometti L."/>
            <person name="Westerberg I."/>
            <person name="Brannstrom I.O."/>
            <person name="Guillou S."/>
            <person name="Cros-Aarteil S."/>
            <person name="Calhoun S."/>
            <person name="Haridas S."/>
            <person name="Kuo A."/>
            <person name="Mondo S."/>
            <person name="Pangilinan J."/>
            <person name="Riley R."/>
            <person name="LaButti K."/>
            <person name="Andreopoulos B."/>
            <person name="Lipzen A."/>
            <person name="Chen C."/>
            <person name="Yanf M."/>
            <person name="Daum C."/>
            <person name="Ng V."/>
            <person name="Clum A."/>
            <person name="Steindorff A."/>
            <person name="Ohm R."/>
            <person name="Martin F."/>
            <person name="Silar P."/>
            <person name="Natvig D."/>
            <person name="Lalanne C."/>
            <person name="Gautier V."/>
            <person name="Ament-velasquez S.L."/>
            <person name="Kruys A."/>
            <person name="Hutchinson M.I."/>
            <person name="Powell A.J."/>
            <person name="Barry K."/>
            <person name="Miller A.N."/>
            <person name="Grigoriev I.V."/>
            <person name="Debuchy R."/>
            <person name="Gladieux P."/>
            <person name="Thoren M.H."/>
            <person name="Johannesson H."/>
        </authorList>
    </citation>
    <scope>NUCLEOTIDE SEQUENCE</scope>
    <source>
        <strain evidence="2">SMH3391-2</strain>
    </source>
</reference>
<evidence type="ECO:0000256" key="1">
    <source>
        <dbReference type="SAM" id="SignalP"/>
    </source>
</evidence>
<protein>
    <submittedName>
        <fullName evidence="2">Uncharacterized protein</fullName>
    </submittedName>
</protein>
<keyword evidence="1" id="KW-0732">Signal</keyword>
<accession>A0AA39X8U1</accession>
<feature type="signal peptide" evidence="1">
    <location>
        <begin position="1"/>
        <end position="19"/>
    </location>
</feature>